<feature type="transmembrane region" description="Helical" evidence="8">
    <location>
        <begin position="271"/>
        <end position="293"/>
    </location>
</feature>
<dbReference type="GO" id="GO:0071555">
    <property type="term" value="P:cell wall organization"/>
    <property type="evidence" value="ECO:0007669"/>
    <property type="project" value="UniProtKB-UniRule"/>
</dbReference>
<evidence type="ECO:0000256" key="3">
    <source>
        <dbReference type="ARBA" id="ARBA00022692"/>
    </source>
</evidence>
<dbReference type="Proteomes" id="UP000257323">
    <property type="component" value="Unassembled WGS sequence"/>
</dbReference>
<dbReference type="GO" id="GO:0009252">
    <property type="term" value="P:peptidoglycan biosynthetic process"/>
    <property type="evidence" value="ECO:0007669"/>
    <property type="project" value="UniProtKB-UniRule"/>
</dbReference>
<protein>
    <recommendedName>
        <fullName evidence="8">Probable lipid II flippase MurJ</fullName>
    </recommendedName>
</protein>
<keyword evidence="2 8" id="KW-1003">Cell membrane</keyword>
<feature type="transmembrane region" description="Helical" evidence="8">
    <location>
        <begin position="314"/>
        <end position="334"/>
    </location>
</feature>
<proteinExistence type="inferred from homology"/>
<feature type="transmembrane region" description="Helical" evidence="8">
    <location>
        <begin position="82"/>
        <end position="105"/>
    </location>
</feature>
<evidence type="ECO:0000256" key="5">
    <source>
        <dbReference type="ARBA" id="ARBA00022984"/>
    </source>
</evidence>
<keyword evidence="8 9" id="KW-0961">Cell wall biogenesis/degradation</keyword>
<evidence type="ECO:0000256" key="4">
    <source>
        <dbReference type="ARBA" id="ARBA00022960"/>
    </source>
</evidence>
<dbReference type="GO" id="GO:0005886">
    <property type="term" value="C:plasma membrane"/>
    <property type="evidence" value="ECO:0007669"/>
    <property type="project" value="UniProtKB-SubCell"/>
</dbReference>
<feature type="transmembrane region" description="Helical" evidence="8">
    <location>
        <begin position="158"/>
        <end position="184"/>
    </location>
</feature>
<accession>A0A3E2BR82</accession>
<dbReference type="NCBIfam" id="TIGR01695">
    <property type="entry name" value="murJ_mviN"/>
    <property type="match status" value="1"/>
</dbReference>
<dbReference type="PANTHER" id="PTHR47019">
    <property type="entry name" value="LIPID II FLIPPASE MURJ"/>
    <property type="match status" value="1"/>
</dbReference>
<feature type="transmembrane region" description="Helical" evidence="8">
    <location>
        <begin position="354"/>
        <end position="374"/>
    </location>
</feature>
<dbReference type="CDD" id="cd13123">
    <property type="entry name" value="MATE_MurJ_like"/>
    <property type="match status" value="1"/>
</dbReference>
<dbReference type="AlphaFoldDB" id="A0A3E2BR82"/>
<keyword evidence="6 8" id="KW-1133">Transmembrane helix</keyword>
<keyword evidence="7 8" id="KW-0472">Membrane</keyword>
<name>A0A3E2BR82_9BACT</name>
<feature type="transmembrane region" description="Helical" evidence="8">
    <location>
        <begin position="190"/>
        <end position="213"/>
    </location>
</feature>
<comment type="pathway">
    <text evidence="8">Cell wall biogenesis; peptidoglycan biosynthesis.</text>
</comment>
<dbReference type="InterPro" id="IPR004268">
    <property type="entry name" value="MurJ"/>
</dbReference>
<dbReference type="EMBL" id="QUAH01000001">
    <property type="protein sequence ID" value="RFT17136.1"/>
    <property type="molecule type" value="Genomic_DNA"/>
</dbReference>
<feature type="transmembrane region" description="Helical" evidence="8">
    <location>
        <begin position="411"/>
        <end position="433"/>
    </location>
</feature>
<comment type="similarity">
    <text evidence="8 9">Belongs to the MurJ/MviN family.</text>
</comment>
<dbReference type="UniPathway" id="UPA00219"/>
<keyword evidence="3 8" id="KW-0812">Transmembrane</keyword>
<dbReference type="GO" id="GO:0015648">
    <property type="term" value="F:lipid-linked peptidoglycan transporter activity"/>
    <property type="evidence" value="ECO:0007669"/>
    <property type="project" value="UniProtKB-UniRule"/>
</dbReference>
<feature type="transmembrane region" description="Helical" evidence="8">
    <location>
        <begin position="125"/>
        <end position="146"/>
    </location>
</feature>
<evidence type="ECO:0000256" key="7">
    <source>
        <dbReference type="ARBA" id="ARBA00023136"/>
    </source>
</evidence>
<feature type="transmembrane region" description="Helical" evidence="8">
    <location>
        <begin position="233"/>
        <end position="251"/>
    </location>
</feature>
<dbReference type="InterPro" id="IPR051050">
    <property type="entry name" value="Lipid_II_flippase_MurJ/MviN"/>
</dbReference>
<keyword evidence="4 8" id="KW-0133">Cell shape</keyword>
<evidence type="ECO:0000313" key="11">
    <source>
        <dbReference type="Proteomes" id="UP000257323"/>
    </source>
</evidence>
<evidence type="ECO:0000313" key="10">
    <source>
        <dbReference type="EMBL" id="RFT17136.1"/>
    </source>
</evidence>
<dbReference type="HAMAP" id="MF_02078">
    <property type="entry name" value="MurJ_MviN"/>
    <property type="match status" value="1"/>
</dbReference>
<dbReference type="GO" id="GO:0034204">
    <property type="term" value="P:lipid translocation"/>
    <property type="evidence" value="ECO:0007669"/>
    <property type="project" value="TreeGrafter"/>
</dbReference>
<comment type="function">
    <text evidence="8 9">Involved in peptidoglycan biosynthesis. Transports lipid-linked peptidoglycan precursors from the inner to the outer leaflet of the cytoplasmic membrane.</text>
</comment>
<gene>
    <name evidence="8" type="primary">murJ</name>
    <name evidence="10" type="ORF">OP8BY_1078</name>
</gene>
<dbReference type="PANTHER" id="PTHR47019:SF1">
    <property type="entry name" value="LIPID II FLIPPASE MURJ"/>
    <property type="match status" value="1"/>
</dbReference>
<keyword evidence="5 8" id="KW-0573">Peptidoglycan synthesis</keyword>
<reference evidence="10 11" key="1">
    <citation type="submission" date="2018-08" db="EMBL/GenBank/DDBJ databases">
        <title>Genome analysis of the thermophilic bacterium of the candidate phylum Aminicenantes from deep subsurface aquifer revealed its physiology and ecological role.</title>
        <authorList>
            <person name="Kadnikov V.V."/>
            <person name="Mardanov A.V."/>
            <person name="Beletsky A.V."/>
            <person name="Karnachuk O.V."/>
            <person name="Ravin N.V."/>
        </authorList>
    </citation>
    <scope>NUCLEOTIDE SEQUENCE [LARGE SCALE GENOMIC DNA]</scope>
    <source>
        <strain evidence="10">BY38</strain>
    </source>
</reference>
<keyword evidence="8 9" id="KW-0813">Transport</keyword>
<feature type="transmembrane region" description="Helical" evidence="8">
    <location>
        <begin position="386"/>
        <end position="405"/>
    </location>
</feature>
<feature type="transmembrane region" description="Helical" evidence="8">
    <location>
        <begin position="479"/>
        <end position="499"/>
    </location>
</feature>
<dbReference type="PIRSF" id="PIRSF002869">
    <property type="entry name" value="MviN"/>
    <property type="match status" value="1"/>
</dbReference>
<evidence type="ECO:0000256" key="8">
    <source>
        <dbReference type="HAMAP-Rule" id="MF_02078"/>
    </source>
</evidence>
<evidence type="ECO:0000256" key="9">
    <source>
        <dbReference type="PIRNR" id="PIRNR002869"/>
    </source>
</evidence>
<feature type="transmembrane region" description="Helical" evidence="8">
    <location>
        <begin position="445"/>
        <end position="467"/>
    </location>
</feature>
<sequence>MEDIARGVRSFTIGTTVSRLLGLGREMVFAHLFGSSRSTDAFNAAFRIPNLLRDLFAETSLSAAFVPVLTEQKRQGKHHENLLASNIFNTLLLVVGTLTILGMLFSRPVASLVAMGFSQIPEKLSLTASLTFITFPFLLFVSLAAWAMSYHNTEGSFFVPSVAPAFFNVFSIAVPLAMFGWYTARGGDPIFGAAIGVTVGGLMQFLIQVPGVFRQGYRYRFYLNWRDPHFRRVMALFVPVAIGLAGSRINVFVNTILVSYLAERSMTWLNYAYRIMHLPLGLFGIAVGTVALPRFSRLVLENRPDELRASLLDSLKMVFFLTVPSSVLIAFFSYPLTRLIYQRGQFSPDDTAAVSQALILYVLGIPFISALRNVASVFYAHKDARAPMYASFVSIGLNIVMNLALMKPIGFLAFPLSASVASVVNIYVLARWLPRKIGPTDFSPVYAFFLKLALASTLAGLAGLYGFKALTSRFGTTFLPVFILTIICGLAALLIFYAASRLLGLKEVDAYLKRFLKR</sequence>
<comment type="caution">
    <text evidence="10">The sequence shown here is derived from an EMBL/GenBank/DDBJ whole genome shotgun (WGS) entry which is preliminary data.</text>
</comment>
<dbReference type="Pfam" id="PF03023">
    <property type="entry name" value="MurJ"/>
    <property type="match status" value="1"/>
</dbReference>
<comment type="subcellular location">
    <subcellularLocation>
        <location evidence="1 8">Cell membrane</location>
        <topology evidence="1 8">Multi-pass membrane protein</topology>
    </subcellularLocation>
</comment>
<evidence type="ECO:0000256" key="1">
    <source>
        <dbReference type="ARBA" id="ARBA00004651"/>
    </source>
</evidence>
<evidence type="ECO:0000256" key="6">
    <source>
        <dbReference type="ARBA" id="ARBA00022989"/>
    </source>
</evidence>
<dbReference type="PRINTS" id="PR01806">
    <property type="entry name" value="VIRFACTRMVIN"/>
</dbReference>
<evidence type="ECO:0000256" key="2">
    <source>
        <dbReference type="ARBA" id="ARBA00022475"/>
    </source>
</evidence>
<dbReference type="GO" id="GO:0008360">
    <property type="term" value="P:regulation of cell shape"/>
    <property type="evidence" value="ECO:0007669"/>
    <property type="project" value="UniProtKB-UniRule"/>
</dbReference>
<organism evidence="10 11">
    <name type="scientific">Candidatus Saccharicenans subterraneus</name>
    <dbReference type="NCBI Taxonomy" id="2508984"/>
    <lineage>
        <taxon>Bacteria</taxon>
        <taxon>Candidatus Aminicenantota</taxon>
        <taxon>Candidatus Aminicenantia</taxon>
        <taxon>Candidatus Aminicenantales</taxon>
        <taxon>Candidatus Saccharicenantaceae</taxon>
        <taxon>Candidatus Saccharicenans</taxon>
    </lineage>
</organism>